<protein>
    <submittedName>
        <fullName evidence="7">SYNE2 isoform 24</fullName>
    </submittedName>
</protein>
<feature type="region of interest" description="Disordered" evidence="5">
    <location>
        <begin position="1"/>
        <end position="157"/>
    </location>
</feature>
<evidence type="ECO:0000256" key="4">
    <source>
        <dbReference type="ARBA" id="ARBA00023136"/>
    </source>
</evidence>
<feature type="compositionally biased region" description="Low complexity" evidence="5">
    <location>
        <begin position="124"/>
        <end position="133"/>
    </location>
</feature>
<dbReference type="AlphaFoldDB" id="A0A2J8WLS4"/>
<feature type="non-terminal residue" evidence="7">
    <location>
        <position position="199"/>
    </location>
</feature>
<name>A0A2J8WLS4_PONAB</name>
<dbReference type="InterPro" id="IPR056887">
    <property type="entry name" value="SYNE1/2_dom"/>
</dbReference>
<sequence>MEDAREIQTNSWRKRAESEEPSSPQSLCHLVAPGHERSGCETPVSVDSIPLEWDHTGDVGGSSSHEEDEEGPYYSALSGKSISDGHSWHVPDSPSCPEHHYKQMEGDRNVPPVPPASSTPYKPPYGKLLLPPGTDGGKEGPRVLNGSPQQEDGGLAGITEQQSGAFDRWELIQAQELHNKLKIKQNLQQLNSDISAITT</sequence>
<keyword evidence="2" id="KW-0597">Phosphoprotein</keyword>
<proteinExistence type="predicted"/>
<organism evidence="7">
    <name type="scientific">Pongo abelii</name>
    <name type="common">Sumatran orangutan</name>
    <name type="synonym">Pongo pygmaeus abelii</name>
    <dbReference type="NCBI Taxonomy" id="9601"/>
    <lineage>
        <taxon>Eukaryota</taxon>
        <taxon>Metazoa</taxon>
        <taxon>Chordata</taxon>
        <taxon>Craniata</taxon>
        <taxon>Vertebrata</taxon>
        <taxon>Euteleostomi</taxon>
        <taxon>Mammalia</taxon>
        <taxon>Eutheria</taxon>
        <taxon>Euarchontoglires</taxon>
        <taxon>Primates</taxon>
        <taxon>Haplorrhini</taxon>
        <taxon>Catarrhini</taxon>
        <taxon>Hominidae</taxon>
        <taxon>Pongo</taxon>
    </lineage>
</organism>
<dbReference type="PANTHER" id="PTHR14514:SF4">
    <property type="entry name" value="NESPRIN-2"/>
    <property type="match status" value="1"/>
</dbReference>
<evidence type="ECO:0000313" key="7">
    <source>
        <dbReference type="EMBL" id="PNJ70709.1"/>
    </source>
</evidence>
<dbReference type="EMBL" id="NDHI03003386">
    <property type="protein sequence ID" value="PNJ70709.1"/>
    <property type="molecule type" value="Genomic_DNA"/>
</dbReference>
<evidence type="ECO:0000256" key="1">
    <source>
        <dbReference type="ARBA" id="ARBA00004308"/>
    </source>
</evidence>
<gene>
    <name evidence="7" type="ORF">CR201_G0009806</name>
</gene>
<dbReference type="Pfam" id="PF25035">
    <property type="entry name" value="SYNE1"/>
    <property type="match status" value="1"/>
</dbReference>
<comment type="caution">
    <text evidence="7">The sequence shown here is derived from an EMBL/GenBank/DDBJ whole genome shotgun (WGS) entry which is preliminary data.</text>
</comment>
<feature type="compositionally biased region" description="Basic and acidic residues" evidence="5">
    <location>
        <begin position="97"/>
        <end position="108"/>
    </location>
</feature>
<feature type="domain" description="Nesprin-1/2" evidence="6">
    <location>
        <begin position="2"/>
        <end position="59"/>
    </location>
</feature>
<keyword evidence="3" id="KW-0677">Repeat</keyword>
<evidence type="ECO:0000259" key="6">
    <source>
        <dbReference type="Pfam" id="PF25035"/>
    </source>
</evidence>
<feature type="compositionally biased region" description="Pro residues" evidence="5">
    <location>
        <begin position="111"/>
        <end position="123"/>
    </location>
</feature>
<evidence type="ECO:0000256" key="2">
    <source>
        <dbReference type="ARBA" id="ARBA00022553"/>
    </source>
</evidence>
<reference evidence="7" key="1">
    <citation type="submission" date="2017-12" db="EMBL/GenBank/DDBJ databases">
        <title>High-resolution comparative analysis of great ape genomes.</title>
        <authorList>
            <person name="Pollen A."/>
            <person name="Hastie A."/>
            <person name="Hormozdiari F."/>
            <person name="Dougherty M."/>
            <person name="Liu R."/>
            <person name="Chaisson M."/>
            <person name="Hoppe E."/>
            <person name="Hill C."/>
            <person name="Pang A."/>
            <person name="Hillier L."/>
            <person name="Baker C."/>
            <person name="Armstrong J."/>
            <person name="Shendure J."/>
            <person name="Paten B."/>
            <person name="Wilson R."/>
            <person name="Chao H."/>
            <person name="Schneider V."/>
            <person name="Ventura M."/>
            <person name="Kronenberg Z."/>
            <person name="Murali S."/>
            <person name="Gordon D."/>
            <person name="Cantsilieris S."/>
            <person name="Munson K."/>
            <person name="Nelson B."/>
            <person name="Raja A."/>
            <person name="Underwood J."/>
            <person name="Diekhans M."/>
            <person name="Fiddes I."/>
            <person name="Haussler D."/>
            <person name="Eichler E."/>
        </authorList>
    </citation>
    <scope>NUCLEOTIDE SEQUENCE [LARGE SCALE GENOMIC DNA]</scope>
    <source>
        <strain evidence="7">Susie</strain>
    </source>
</reference>
<accession>A0A2J8WLS4</accession>
<dbReference type="PANTHER" id="PTHR14514">
    <property type="entry name" value="PKA ANCHORING PROTEIN"/>
    <property type="match status" value="1"/>
</dbReference>
<comment type="subcellular location">
    <subcellularLocation>
        <location evidence="1">Endomembrane system</location>
    </subcellularLocation>
</comment>
<evidence type="ECO:0000256" key="3">
    <source>
        <dbReference type="ARBA" id="ARBA00022737"/>
    </source>
</evidence>
<keyword evidence="4" id="KW-0472">Membrane</keyword>
<evidence type="ECO:0000256" key="5">
    <source>
        <dbReference type="SAM" id="MobiDB-lite"/>
    </source>
</evidence>